<protein>
    <submittedName>
        <fullName evidence="1">Uncharacterized protein</fullName>
    </submittedName>
</protein>
<accession>A0A0V1FC89</accession>
<organism evidence="1 2">
    <name type="scientific">Trichinella pseudospiralis</name>
    <name type="common">Parasitic roundworm</name>
    <dbReference type="NCBI Taxonomy" id="6337"/>
    <lineage>
        <taxon>Eukaryota</taxon>
        <taxon>Metazoa</taxon>
        <taxon>Ecdysozoa</taxon>
        <taxon>Nematoda</taxon>
        <taxon>Enoplea</taxon>
        <taxon>Dorylaimia</taxon>
        <taxon>Trichinellida</taxon>
        <taxon>Trichinellidae</taxon>
        <taxon>Trichinella</taxon>
    </lineage>
</organism>
<keyword evidence="2" id="KW-1185">Reference proteome</keyword>
<evidence type="ECO:0000313" key="1">
    <source>
        <dbReference type="EMBL" id="KRY83686.1"/>
    </source>
</evidence>
<proteinExistence type="predicted"/>
<name>A0A0V1FC89_TRIPS</name>
<evidence type="ECO:0000313" key="2">
    <source>
        <dbReference type="Proteomes" id="UP000054995"/>
    </source>
</evidence>
<comment type="caution">
    <text evidence="1">The sequence shown here is derived from an EMBL/GenBank/DDBJ whole genome shotgun (WGS) entry which is preliminary data.</text>
</comment>
<sequence>MTDKNAAKLAKETNKLSINDASDRSTKPAAEEQTAESSRCEKRVLQTFANPEFSNFSQQLA</sequence>
<dbReference type="EMBL" id="JYDT01000134">
    <property type="protein sequence ID" value="KRY83686.1"/>
    <property type="molecule type" value="Genomic_DNA"/>
</dbReference>
<reference evidence="1 2" key="1">
    <citation type="submission" date="2015-01" db="EMBL/GenBank/DDBJ databases">
        <title>Evolution of Trichinella species and genotypes.</title>
        <authorList>
            <person name="Korhonen P.K."/>
            <person name="Edoardo P."/>
            <person name="Giuseppe L.R."/>
            <person name="Gasser R.B."/>
        </authorList>
    </citation>
    <scope>NUCLEOTIDE SEQUENCE [LARGE SCALE GENOMIC DNA]</scope>
    <source>
        <strain evidence="1">ISS470</strain>
    </source>
</reference>
<dbReference type="Proteomes" id="UP000054995">
    <property type="component" value="Unassembled WGS sequence"/>
</dbReference>
<gene>
    <name evidence="1" type="ORF">T4D_12875</name>
</gene>